<comment type="caution">
    <text evidence="10">The sequence shown here is derived from an EMBL/GenBank/DDBJ whole genome shotgun (WGS) entry which is preliminary data.</text>
</comment>
<dbReference type="PANTHER" id="PTHR12801:SF115">
    <property type="entry name" value="FI18136P1-RELATED"/>
    <property type="match status" value="1"/>
</dbReference>
<keyword evidence="3" id="KW-0540">Nuclease</keyword>
<proteinExistence type="inferred from homology"/>
<gene>
    <name evidence="10" type="ORF">BDV95DRAFT_490786</name>
</gene>
<dbReference type="GO" id="GO:0003676">
    <property type="term" value="F:nucleic acid binding"/>
    <property type="evidence" value="ECO:0007669"/>
    <property type="project" value="InterPro"/>
</dbReference>
<keyword evidence="5" id="KW-0269">Exonuclease</keyword>
<dbReference type="InterPro" id="IPR013520">
    <property type="entry name" value="Ribonucl_H"/>
</dbReference>
<keyword evidence="11" id="KW-1185">Reference proteome</keyword>
<evidence type="ECO:0000256" key="3">
    <source>
        <dbReference type="ARBA" id="ARBA00022722"/>
    </source>
</evidence>
<dbReference type="SMART" id="SM00355">
    <property type="entry name" value="ZnF_C2H2"/>
    <property type="match status" value="3"/>
</dbReference>
<evidence type="ECO:0000256" key="5">
    <source>
        <dbReference type="ARBA" id="ARBA00022839"/>
    </source>
</evidence>
<evidence type="ECO:0000256" key="6">
    <source>
        <dbReference type="ARBA" id="ARBA00023242"/>
    </source>
</evidence>
<keyword evidence="4" id="KW-0378">Hydrolase</keyword>
<evidence type="ECO:0000313" key="10">
    <source>
        <dbReference type="EMBL" id="KAF2872910.1"/>
    </source>
</evidence>
<dbReference type="EMBL" id="JAADJZ010000008">
    <property type="protein sequence ID" value="KAF2872910.1"/>
    <property type="molecule type" value="Genomic_DNA"/>
</dbReference>
<dbReference type="Proteomes" id="UP000481861">
    <property type="component" value="Unassembled WGS sequence"/>
</dbReference>
<dbReference type="GO" id="GO:0005634">
    <property type="term" value="C:nucleus"/>
    <property type="evidence" value="ECO:0007669"/>
    <property type="project" value="UniProtKB-SubCell"/>
</dbReference>
<dbReference type="InterPro" id="IPR047021">
    <property type="entry name" value="REXO1/3/4-like"/>
</dbReference>
<dbReference type="AlphaFoldDB" id="A0A7C8IFK0"/>
<feature type="domain" description="C2H2-type" evidence="8">
    <location>
        <begin position="1"/>
        <end position="19"/>
    </location>
</feature>
<accession>A0A7C8IFK0</accession>
<dbReference type="SUPFAM" id="SSF57667">
    <property type="entry name" value="beta-beta-alpha zinc fingers"/>
    <property type="match status" value="1"/>
</dbReference>
<dbReference type="InterPro" id="IPR013087">
    <property type="entry name" value="Znf_C2H2_type"/>
</dbReference>
<organism evidence="10 11">
    <name type="scientific">Massariosphaeria phaeospora</name>
    <dbReference type="NCBI Taxonomy" id="100035"/>
    <lineage>
        <taxon>Eukaryota</taxon>
        <taxon>Fungi</taxon>
        <taxon>Dikarya</taxon>
        <taxon>Ascomycota</taxon>
        <taxon>Pezizomycotina</taxon>
        <taxon>Dothideomycetes</taxon>
        <taxon>Pleosporomycetidae</taxon>
        <taxon>Pleosporales</taxon>
        <taxon>Pleosporales incertae sedis</taxon>
        <taxon>Massariosphaeria</taxon>
    </lineage>
</organism>
<comment type="similarity">
    <text evidence="2">Belongs to the REXO1/REXO3 family.</text>
</comment>
<dbReference type="Gene3D" id="3.30.160.60">
    <property type="entry name" value="Classic Zinc Finger"/>
    <property type="match status" value="1"/>
</dbReference>
<evidence type="ECO:0000256" key="2">
    <source>
        <dbReference type="ARBA" id="ARBA00006357"/>
    </source>
</evidence>
<feature type="domain" description="C2H2-type" evidence="8">
    <location>
        <begin position="55"/>
        <end position="75"/>
    </location>
</feature>
<protein>
    <recommendedName>
        <fullName evidence="12">C2H2-type domain-containing protein</fullName>
    </recommendedName>
</protein>
<dbReference type="SUPFAM" id="SSF53098">
    <property type="entry name" value="Ribonuclease H-like"/>
    <property type="match status" value="1"/>
</dbReference>
<dbReference type="InterPro" id="IPR036397">
    <property type="entry name" value="RNaseH_sf"/>
</dbReference>
<feature type="domain" description="C2H2-type" evidence="8">
    <location>
        <begin position="26"/>
        <end position="50"/>
    </location>
</feature>
<reference evidence="10 11" key="1">
    <citation type="submission" date="2020-01" db="EMBL/GenBank/DDBJ databases">
        <authorList>
            <consortium name="DOE Joint Genome Institute"/>
            <person name="Haridas S."/>
            <person name="Albert R."/>
            <person name="Binder M."/>
            <person name="Bloem J."/>
            <person name="Labutti K."/>
            <person name="Salamov A."/>
            <person name="Andreopoulos B."/>
            <person name="Baker S.E."/>
            <person name="Barry K."/>
            <person name="Bills G."/>
            <person name="Bluhm B.H."/>
            <person name="Cannon C."/>
            <person name="Castanera R."/>
            <person name="Culley D.E."/>
            <person name="Daum C."/>
            <person name="Ezra D."/>
            <person name="Gonzalez J.B."/>
            <person name="Henrissat B."/>
            <person name="Kuo A."/>
            <person name="Liang C."/>
            <person name="Lipzen A."/>
            <person name="Lutzoni F."/>
            <person name="Magnuson J."/>
            <person name="Mondo S."/>
            <person name="Nolan M."/>
            <person name="Ohm R."/>
            <person name="Pangilinan J."/>
            <person name="Park H.-J.H."/>
            <person name="Ramirez L."/>
            <person name="Alfaro M."/>
            <person name="Sun H."/>
            <person name="Tritt A."/>
            <person name="Yoshinaga Y."/>
            <person name="Zwiers L.-H.L."/>
            <person name="Turgeon B.G."/>
            <person name="Goodwin S.B."/>
            <person name="Spatafora J.W."/>
            <person name="Crous P.W."/>
            <person name="Grigoriev I.V."/>
        </authorList>
    </citation>
    <scope>NUCLEOTIDE SEQUENCE [LARGE SCALE GENOMIC DNA]</scope>
    <source>
        <strain evidence="10 11">CBS 611.86</strain>
    </source>
</reference>
<evidence type="ECO:0000256" key="1">
    <source>
        <dbReference type="ARBA" id="ARBA00004123"/>
    </source>
</evidence>
<dbReference type="Gene3D" id="3.30.420.10">
    <property type="entry name" value="Ribonuclease H-like superfamily/Ribonuclease H"/>
    <property type="match status" value="1"/>
</dbReference>
<dbReference type="InterPro" id="IPR036236">
    <property type="entry name" value="Znf_C2H2_sf"/>
</dbReference>
<evidence type="ECO:0008006" key="12">
    <source>
        <dbReference type="Google" id="ProtNLM"/>
    </source>
</evidence>
<dbReference type="CDD" id="cd06137">
    <property type="entry name" value="DEDDh_RNase"/>
    <property type="match status" value="1"/>
</dbReference>
<keyword evidence="6" id="KW-0539">Nucleus</keyword>
<dbReference type="SMART" id="SM00479">
    <property type="entry name" value="EXOIII"/>
    <property type="match status" value="1"/>
</dbReference>
<evidence type="ECO:0000256" key="4">
    <source>
        <dbReference type="ARBA" id="ARBA00022801"/>
    </source>
</evidence>
<dbReference type="OrthoDB" id="16516at2759"/>
<feature type="domain" description="Exonuclease" evidence="9">
    <location>
        <begin position="339"/>
        <end position="514"/>
    </location>
</feature>
<name>A0A7C8IFK0_9PLEO</name>
<sequence>MCDGSFDTKAALTQHQRNHPDVQSEHLCNVCNWPFSDSLQLEAHEIQAGHGQPAYQCPSCSQPFPTSTLLAQHRKFPKPCSDAFRAKEAQNGNLRNSARLVRYVDLDAPIAVPESTLQYYPASETVASNNNPKNYNLHCAKCQESFRSQARFDLHGLACRPRNSASAEVDPPKFKTLKSVYPPGFFDRPVKVPSEEGPSSTNRPHLTPRRPSAAMNRAPPQGPPVSTPPPPAAPVGGGPADMEQVSFICGKMLPLLLQADVTIYHDGKVTYNGIDWRRIGSGMQANAIGMVGKLCHLPVKLQGEYLPSPQTFRDEYSAQYSAEDFAASPSRSPATSGYPVIALSCSKIVLADGCQEVVKIAAIDVLTCRILMHHLVCPDPKATVKNWQTGITGLSRFSDIEAARQAGYKVLKGWQAARAALWKLITKDTIIIGHNLRSDLDALRMIHGRAVDVAKSVEKAADGPLSKTQLSLDSLSRDFNGTALTTHRTFGRDCLQDAFAARGLCLCIIKDGDAVARRARRMSLDYQVVVNSTTGV</sequence>
<dbReference type="InterPro" id="IPR012337">
    <property type="entry name" value="RNaseH-like_sf"/>
</dbReference>
<feature type="compositionally biased region" description="Pro residues" evidence="7">
    <location>
        <begin position="220"/>
        <end position="233"/>
    </location>
</feature>
<evidence type="ECO:0000313" key="11">
    <source>
        <dbReference type="Proteomes" id="UP000481861"/>
    </source>
</evidence>
<evidence type="ECO:0000259" key="8">
    <source>
        <dbReference type="SMART" id="SM00355"/>
    </source>
</evidence>
<evidence type="ECO:0000256" key="7">
    <source>
        <dbReference type="SAM" id="MobiDB-lite"/>
    </source>
</evidence>
<evidence type="ECO:0000259" key="9">
    <source>
        <dbReference type="SMART" id="SM00479"/>
    </source>
</evidence>
<dbReference type="GO" id="GO:0004527">
    <property type="term" value="F:exonuclease activity"/>
    <property type="evidence" value="ECO:0007669"/>
    <property type="project" value="UniProtKB-KW"/>
</dbReference>
<comment type="subcellular location">
    <subcellularLocation>
        <location evidence="1">Nucleus</location>
    </subcellularLocation>
</comment>
<feature type="region of interest" description="Disordered" evidence="7">
    <location>
        <begin position="188"/>
        <end position="238"/>
    </location>
</feature>
<dbReference type="PANTHER" id="PTHR12801">
    <property type="entry name" value="RNA EXONUCLEASE REXO1 / RECO3 FAMILY MEMBER-RELATED"/>
    <property type="match status" value="1"/>
</dbReference>